<dbReference type="InterPro" id="IPR002935">
    <property type="entry name" value="SAM_O-MeTrfase"/>
</dbReference>
<dbReference type="PANTHER" id="PTHR10509">
    <property type="entry name" value="O-METHYLTRANSFERASE-RELATED"/>
    <property type="match status" value="1"/>
</dbReference>
<comment type="subunit">
    <text evidence="4">Homodimer.</text>
</comment>
<dbReference type="CDD" id="cd02440">
    <property type="entry name" value="AdoMet_MTases"/>
    <property type="match status" value="1"/>
</dbReference>
<keyword evidence="1 4" id="KW-0489">Methyltransferase</keyword>
<evidence type="ECO:0000313" key="5">
    <source>
        <dbReference type="EMBL" id="SDH86254.1"/>
    </source>
</evidence>
<dbReference type="InterPro" id="IPR043675">
    <property type="entry name" value="TrmR_methyltr"/>
</dbReference>
<dbReference type="AlphaFoldDB" id="A0A1G8FVT3"/>
<keyword evidence="4" id="KW-0479">Metal-binding</keyword>
<dbReference type="Proteomes" id="UP000183255">
    <property type="component" value="Unassembled WGS sequence"/>
</dbReference>
<name>A0A1G8FVT3_9CLOT</name>
<comment type="function">
    <text evidence="4">Catalyzes the methylation of 5-hydroxyuridine (ho5U) to form 5-methoxyuridine (mo5U) at position 34 in tRNAs.</text>
</comment>
<feature type="binding site" evidence="4">
    <location>
        <position position="139"/>
    </location>
    <ligand>
        <name>S-adenosyl-L-methionine</name>
        <dbReference type="ChEBI" id="CHEBI:59789"/>
    </ligand>
</feature>
<dbReference type="GO" id="GO:0000287">
    <property type="term" value="F:magnesium ion binding"/>
    <property type="evidence" value="ECO:0007669"/>
    <property type="project" value="UniProtKB-UniRule"/>
</dbReference>
<comment type="similarity">
    <text evidence="4">Belongs to the class I-like SAM-binding methyltransferase superfamily. Cation-dependent O-methyltransferase family.</text>
</comment>
<comment type="catalytic activity">
    <reaction evidence="4">
        <text>5-hydroxyuridine(34) in tRNA + S-adenosyl-L-methionine = 5-methoxyuridine(34) in tRNA + S-adenosyl-L-homocysteine + H(+)</text>
        <dbReference type="Rhea" id="RHEA:60524"/>
        <dbReference type="Rhea" id="RHEA-COMP:13381"/>
        <dbReference type="Rhea" id="RHEA-COMP:15591"/>
        <dbReference type="ChEBI" id="CHEBI:15378"/>
        <dbReference type="ChEBI" id="CHEBI:57856"/>
        <dbReference type="ChEBI" id="CHEBI:59789"/>
        <dbReference type="ChEBI" id="CHEBI:136877"/>
        <dbReference type="ChEBI" id="CHEBI:143860"/>
    </reaction>
</comment>
<dbReference type="EMBL" id="FNDZ01000001">
    <property type="protein sequence ID" value="SDH86254.1"/>
    <property type="molecule type" value="Genomic_DNA"/>
</dbReference>
<dbReference type="GO" id="GO:0016300">
    <property type="term" value="F:tRNA (uridine) methyltransferase activity"/>
    <property type="evidence" value="ECO:0007669"/>
    <property type="project" value="UniProtKB-UniRule"/>
</dbReference>
<sequence>MNEVSGVGGEMSGIVHKKVTEYIEDFGGIQELQDLELYAKENYVPIVMKDAARFLGFMIAANKPQAILELGTAIGYSALVMAMHGDGQITSVERDEAMQNIALDNIKKKGYENRIHVVLDDCAAFLKKSDQVYDFIFMDAGKSHYREYLDLSLPRLSQEGMILCDNVLYKGLVAEEEVARKHRTNIVNLKDFIRYVHEREDLVVSLLSISDGMLLIRRKNKNV</sequence>
<feature type="binding site" evidence="4">
    <location>
        <position position="93"/>
    </location>
    <ligand>
        <name>S-adenosyl-L-methionine</name>
        <dbReference type="ChEBI" id="CHEBI:59789"/>
    </ligand>
</feature>
<evidence type="ECO:0000256" key="3">
    <source>
        <dbReference type="ARBA" id="ARBA00022691"/>
    </source>
</evidence>
<keyword evidence="4" id="KW-0819">tRNA processing</keyword>
<accession>A0A1G8FVT3</accession>
<evidence type="ECO:0000313" key="6">
    <source>
        <dbReference type="Proteomes" id="UP000183255"/>
    </source>
</evidence>
<dbReference type="EC" id="2.1.1.-" evidence="4"/>
<comment type="caution">
    <text evidence="4">Lacks conserved residue(s) required for the propagation of feature annotation.</text>
</comment>
<evidence type="ECO:0000256" key="1">
    <source>
        <dbReference type="ARBA" id="ARBA00022603"/>
    </source>
</evidence>
<dbReference type="InterPro" id="IPR050362">
    <property type="entry name" value="Cation-dep_OMT"/>
</dbReference>
<feature type="binding site" evidence="4">
    <location>
        <position position="139"/>
    </location>
    <ligand>
        <name>Mg(2+)</name>
        <dbReference type="ChEBI" id="CHEBI:18420"/>
    </ligand>
</feature>
<dbReference type="GO" id="GO:0030488">
    <property type="term" value="P:tRNA methylation"/>
    <property type="evidence" value="ECO:0007669"/>
    <property type="project" value="UniProtKB-UniRule"/>
</dbReference>
<feature type="binding site" evidence="4">
    <location>
        <position position="47"/>
    </location>
    <ligand>
        <name>S-adenosyl-L-methionine</name>
        <dbReference type="ChEBI" id="CHEBI:59789"/>
    </ligand>
</feature>
<evidence type="ECO:0000256" key="2">
    <source>
        <dbReference type="ARBA" id="ARBA00022679"/>
    </source>
</evidence>
<feature type="binding site" evidence="4">
    <location>
        <position position="77"/>
    </location>
    <ligand>
        <name>S-adenosyl-L-methionine</name>
        <dbReference type="ChEBI" id="CHEBI:59789"/>
    </ligand>
</feature>
<keyword evidence="2 4" id="KW-0808">Transferase</keyword>
<dbReference type="InterPro" id="IPR029063">
    <property type="entry name" value="SAM-dependent_MTases_sf"/>
</dbReference>
<evidence type="ECO:0000256" key="4">
    <source>
        <dbReference type="HAMAP-Rule" id="MF_02217"/>
    </source>
</evidence>
<dbReference type="PROSITE" id="PS51682">
    <property type="entry name" value="SAM_OMT_I"/>
    <property type="match status" value="1"/>
</dbReference>
<proteinExistence type="inferred from homology"/>
<feature type="binding site" evidence="4">
    <location>
        <position position="165"/>
    </location>
    <ligand>
        <name>Mg(2+)</name>
        <dbReference type="ChEBI" id="CHEBI:18420"/>
    </ligand>
</feature>
<protein>
    <recommendedName>
        <fullName evidence="4">tRNA 5-hydroxyuridine methyltransferase</fullName>
        <ecNumber evidence="4">2.1.1.-</ecNumber>
    </recommendedName>
    <alternativeName>
        <fullName evidence="4">ho5U methyltransferase</fullName>
    </alternativeName>
</protein>
<dbReference type="GO" id="GO:0008757">
    <property type="term" value="F:S-adenosylmethionine-dependent methyltransferase activity"/>
    <property type="evidence" value="ECO:0007669"/>
    <property type="project" value="TreeGrafter"/>
</dbReference>
<gene>
    <name evidence="4" type="primary">trmR</name>
    <name evidence="5" type="ORF">SAMN05421804_10155</name>
</gene>
<keyword evidence="4" id="KW-0460">Magnesium</keyword>
<reference evidence="5 6" key="1">
    <citation type="submission" date="2016-10" db="EMBL/GenBank/DDBJ databases">
        <authorList>
            <person name="de Groot N.N."/>
        </authorList>
    </citation>
    <scope>NUCLEOTIDE SEQUENCE [LARGE SCALE GENOMIC DNA]</scope>
    <source>
        <strain evidence="5 6">CGMCC 1.5058</strain>
    </source>
</reference>
<dbReference type="Pfam" id="PF01596">
    <property type="entry name" value="Methyltransf_3"/>
    <property type="match status" value="1"/>
</dbReference>
<dbReference type="Gene3D" id="3.40.50.150">
    <property type="entry name" value="Vaccinia Virus protein VP39"/>
    <property type="match status" value="1"/>
</dbReference>
<dbReference type="SUPFAM" id="SSF53335">
    <property type="entry name" value="S-adenosyl-L-methionine-dependent methyltransferases"/>
    <property type="match status" value="1"/>
</dbReference>
<keyword evidence="3 4" id="KW-0949">S-adenosyl-L-methionine</keyword>
<organism evidence="5 6">
    <name type="scientific">Proteiniclasticum ruminis</name>
    <dbReference type="NCBI Taxonomy" id="398199"/>
    <lineage>
        <taxon>Bacteria</taxon>
        <taxon>Bacillati</taxon>
        <taxon>Bacillota</taxon>
        <taxon>Clostridia</taxon>
        <taxon>Eubacteriales</taxon>
        <taxon>Clostridiaceae</taxon>
        <taxon>Proteiniclasticum</taxon>
    </lineage>
</organism>
<dbReference type="HAMAP" id="MF_02217">
    <property type="entry name" value="TrmR_methyltr"/>
    <property type="match status" value="1"/>
</dbReference>
<dbReference type="GO" id="GO:0008171">
    <property type="term" value="F:O-methyltransferase activity"/>
    <property type="evidence" value="ECO:0007669"/>
    <property type="project" value="InterPro"/>
</dbReference>
<dbReference type="RefSeq" id="WP_081827491.1">
    <property type="nucleotide sequence ID" value="NZ_DAMAXS010000008.1"/>
</dbReference>
<feature type="binding site" evidence="4">
    <location>
        <position position="166"/>
    </location>
    <ligand>
        <name>Mg(2+)</name>
        <dbReference type="ChEBI" id="CHEBI:18420"/>
    </ligand>
</feature>
<dbReference type="PANTHER" id="PTHR10509:SF14">
    <property type="entry name" value="CAFFEOYL-COA O-METHYLTRANSFERASE 3-RELATED"/>
    <property type="match status" value="1"/>
</dbReference>